<keyword evidence="1" id="KW-0472">Membrane</keyword>
<sequence>MISYEKVRQNLRSLNITVLVLEFFSAILGILGFIGIYTISANLDNEELTSVYSAEQIELLRASVTPFAIFLSVVSFAISVAIIVLVFMNLSKLKKGEELSYIPYFLGLGLAAFNILYSFTSGFNIWTLLIQGAIAVLFAFTFVKARTLNEGDNSQQA</sequence>
<protein>
    <submittedName>
        <fullName evidence="2">Uncharacterized protein</fullName>
    </submittedName>
</protein>
<dbReference type="AlphaFoldDB" id="A0A172Q5E1"/>
<organism evidence="2 3">
    <name type="scientific">Streptococcus pantholopis</name>
    <dbReference type="NCBI Taxonomy" id="1811193"/>
    <lineage>
        <taxon>Bacteria</taxon>
        <taxon>Bacillati</taxon>
        <taxon>Bacillota</taxon>
        <taxon>Bacilli</taxon>
        <taxon>Lactobacillales</taxon>
        <taxon>Streptococcaceae</taxon>
        <taxon>Streptococcus</taxon>
    </lineage>
</organism>
<feature type="transmembrane region" description="Helical" evidence="1">
    <location>
        <begin position="123"/>
        <end position="143"/>
    </location>
</feature>
<keyword evidence="1" id="KW-0812">Transmembrane</keyword>
<feature type="transmembrane region" description="Helical" evidence="1">
    <location>
        <begin position="99"/>
        <end position="117"/>
    </location>
</feature>
<evidence type="ECO:0000313" key="2">
    <source>
        <dbReference type="EMBL" id="AND78622.1"/>
    </source>
</evidence>
<reference evidence="3" key="2">
    <citation type="submission" date="2016-03" db="EMBL/GenBank/DDBJ databases">
        <title>Streptococcus antelopensis sp. nov., isolated from the feces of the Tibetan antelope (Pantholops hodgsonii) in Hoh Xil National Nature Reserve, Qinghai, China.</title>
        <authorList>
            <person name="Bai X."/>
        </authorList>
    </citation>
    <scope>NUCLEOTIDE SEQUENCE [LARGE SCALE GENOMIC DNA]</scope>
    <source>
        <strain evidence="3">TA 26</strain>
    </source>
</reference>
<dbReference type="KEGG" id="spat:A0O21_00565"/>
<reference evidence="2 3" key="1">
    <citation type="journal article" date="2016" name="Int. J. Syst. Evol. Microbiol.">
        <title>Streptococcuspantholopis sp. nov., isolated from faeces of the Tibetan antelope (Pantholops hodgsonii).</title>
        <authorList>
            <person name="Bai X."/>
            <person name="Xiong Y."/>
            <person name="Lu S."/>
            <person name="Jin D."/>
            <person name="Lai X."/>
            <person name="Yang J."/>
            <person name="Niu L."/>
            <person name="Hu S."/>
            <person name="Meng X."/>
            <person name="Pu J."/>
            <person name="Ye C."/>
            <person name="Xu J."/>
        </authorList>
    </citation>
    <scope>NUCLEOTIDE SEQUENCE [LARGE SCALE GENOMIC DNA]</scope>
    <source>
        <strain evidence="2 3">TA 26</strain>
    </source>
</reference>
<dbReference type="Proteomes" id="UP000077317">
    <property type="component" value="Chromosome"/>
</dbReference>
<gene>
    <name evidence="2" type="ORF">A0O21_00565</name>
</gene>
<keyword evidence="3" id="KW-1185">Reference proteome</keyword>
<evidence type="ECO:0000313" key="3">
    <source>
        <dbReference type="Proteomes" id="UP000077317"/>
    </source>
</evidence>
<dbReference type="RefSeq" id="WP_067060007.1">
    <property type="nucleotide sequence ID" value="NZ_CP014699.1"/>
</dbReference>
<feature type="transmembrane region" description="Helical" evidence="1">
    <location>
        <begin position="16"/>
        <end position="39"/>
    </location>
</feature>
<dbReference type="EMBL" id="CP014699">
    <property type="protein sequence ID" value="AND78622.1"/>
    <property type="molecule type" value="Genomic_DNA"/>
</dbReference>
<proteinExistence type="predicted"/>
<keyword evidence="1" id="KW-1133">Transmembrane helix</keyword>
<accession>A0A172Q5E1</accession>
<feature type="transmembrane region" description="Helical" evidence="1">
    <location>
        <begin position="59"/>
        <end position="87"/>
    </location>
</feature>
<evidence type="ECO:0000256" key="1">
    <source>
        <dbReference type="SAM" id="Phobius"/>
    </source>
</evidence>
<name>A0A172Q5E1_9STRE</name>
<dbReference type="OrthoDB" id="2221492at2"/>